<gene>
    <name evidence="8" type="ORF">MBM_05791</name>
</gene>
<dbReference type="InterPro" id="IPR008217">
    <property type="entry name" value="Ccc1_fam"/>
</dbReference>
<organism evidence="8 9">
    <name type="scientific">Marssonina brunnea f. sp. multigermtubi (strain MB_m1)</name>
    <name type="common">Marssonina leaf spot fungus</name>
    <dbReference type="NCBI Taxonomy" id="1072389"/>
    <lineage>
        <taxon>Eukaryota</taxon>
        <taxon>Fungi</taxon>
        <taxon>Dikarya</taxon>
        <taxon>Ascomycota</taxon>
        <taxon>Pezizomycotina</taxon>
        <taxon>Leotiomycetes</taxon>
        <taxon>Helotiales</taxon>
        <taxon>Drepanopezizaceae</taxon>
        <taxon>Drepanopeziza</taxon>
    </lineage>
</organism>
<keyword evidence="9" id="KW-1185">Reference proteome</keyword>
<evidence type="ECO:0000256" key="1">
    <source>
        <dbReference type="ARBA" id="ARBA00004127"/>
    </source>
</evidence>
<proteinExistence type="inferred from homology"/>
<feature type="transmembrane region" description="Helical" evidence="7">
    <location>
        <begin position="665"/>
        <end position="687"/>
    </location>
</feature>
<dbReference type="HOGENOM" id="CLU_395378_0_0_1"/>
<name>K1WEC8_MARBU</name>
<dbReference type="PANTHER" id="PTHR31851">
    <property type="entry name" value="FE(2+)/MN(2+) TRANSPORTER PCL1"/>
    <property type="match status" value="1"/>
</dbReference>
<keyword evidence="5 7" id="KW-0472">Membrane</keyword>
<comment type="similarity">
    <text evidence="2">Belongs to the CCC1 family.</text>
</comment>
<dbReference type="GO" id="GO:0005384">
    <property type="term" value="F:manganese ion transmembrane transporter activity"/>
    <property type="evidence" value="ECO:0007669"/>
    <property type="project" value="InterPro"/>
</dbReference>
<dbReference type="AlphaFoldDB" id="K1WEC8"/>
<evidence type="ECO:0000256" key="7">
    <source>
        <dbReference type="SAM" id="Phobius"/>
    </source>
</evidence>
<sequence length="697" mass="76123">MALRSDRGLVLGPEVCLDIATALIDSDPKAIRSLLCLSKEFYSLLTAYERSISRSLLKINKDKFAYANSQQAEILSSRTPPGNAIVSVLTFPWVLEMKSRVKTIDFLVGHEITEMSDYRKNWPTLDLPNADLGNYLTKFKKSALLLLYKLVDYTAGLTEINVVRSRQAEFLDGLSSIDLASIGVLVEVIGEGFFTMTKGDLHRSGLLNNIVRIPWTSLPRLIAVTADSCSLRNLQVTLGYSHQPPLMSKTYIMTTGSRSSRDAPRRPDLWTRSMLQQGLDNMNAFEMGYTMSYASLQSVVWRKFCKKANCTLEDSWRTAQEMVETQMAEYKQTSTPNSPPGASVAISVVATWTGLGTKQTLVVRRQRPEPDPSPIGAMSLVGLKNLFFRQTITAVPVRNKTNYGTASSDGSQQPLLSQTTSGPSEENLQRRLSRGSDTDVESQQDADSNIEKANSRRGFRIDARVISDATIGLSDGLTVPFALTAGLSALGNTNVVIYGGFAELIAGAISMGLGGYLGAKSEAASYHAQRAETEMQVATDPRAVIQGITEVFEPFELPKTTLEDLTQHLGDSPHLVDFVMQFQHCESPPASSRAFTSAMTIALAYFLGGLLPLIPYFFVAKNQVYEGLYISIGVMVIALFAFGYVKTCVVVGWDGVRNIRKGCWGGVQMVVVGSVAAGSAMGLVHLFSHDEASAARI</sequence>
<evidence type="ECO:0000256" key="2">
    <source>
        <dbReference type="ARBA" id="ARBA00007049"/>
    </source>
</evidence>
<protein>
    <submittedName>
        <fullName evidence="8">Integral membrane protein DUF125</fullName>
    </submittedName>
</protein>
<dbReference type="InParanoid" id="K1WEC8"/>
<dbReference type="KEGG" id="mbe:MBM_05791"/>
<dbReference type="CDD" id="cd02435">
    <property type="entry name" value="CCC1"/>
    <property type="match status" value="1"/>
</dbReference>
<keyword evidence="3 7" id="KW-0812">Transmembrane</keyword>
<dbReference type="STRING" id="1072389.K1WEC8"/>
<keyword evidence="4 7" id="KW-1133">Transmembrane helix</keyword>
<dbReference type="GO" id="GO:0012505">
    <property type="term" value="C:endomembrane system"/>
    <property type="evidence" value="ECO:0007669"/>
    <property type="project" value="UniProtKB-SubCell"/>
</dbReference>
<evidence type="ECO:0000313" key="8">
    <source>
        <dbReference type="EMBL" id="EKD15780.1"/>
    </source>
</evidence>
<comment type="subcellular location">
    <subcellularLocation>
        <location evidence="1">Endomembrane system</location>
        <topology evidence="1">Multi-pass membrane protein</topology>
    </subcellularLocation>
</comment>
<dbReference type="GO" id="GO:0030026">
    <property type="term" value="P:intracellular manganese ion homeostasis"/>
    <property type="evidence" value="ECO:0007669"/>
    <property type="project" value="InterPro"/>
</dbReference>
<dbReference type="eggNOG" id="KOG4473">
    <property type="taxonomic scope" value="Eukaryota"/>
</dbReference>
<reference evidence="8 9" key="1">
    <citation type="journal article" date="2012" name="BMC Genomics">
        <title>Sequencing the genome of Marssonina brunnea reveals fungus-poplar co-evolution.</title>
        <authorList>
            <person name="Zhu S."/>
            <person name="Cao Y.-Z."/>
            <person name="Jiang C."/>
            <person name="Tan B.-Y."/>
            <person name="Wang Z."/>
            <person name="Feng S."/>
            <person name="Zhang L."/>
            <person name="Su X.-H."/>
            <person name="Brejova B."/>
            <person name="Vinar T."/>
            <person name="Xu M."/>
            <person name="Wang M.-X."/>
            <person name="Zhang S.-G."/>
            <person name="Huang M.-R."/>
            <person name="Wu R."/>
            <person name="Zhou Y."/>
        </authorList>
    </citation>
    <scope>NUCLEOTIDE SEQUENCE [LARGE SCALE GENOMIC DNA]</scope>
    <source>
        <strain evidence="8 9">MB_m1</strain>
    </source>
</reference>
<feature type="compositionally biased region" description="Polar residues" evidence="6">
    <location>
        <begin position="403"/>
        <end position="426"/>
    </location>
</feature>
<dbReference type="OrthoDB" id="73465at2759"/>
<evidence type="ECO:0000256" key="5">
    <source>
        <dbReference type="ARBA" id="ARBA00023136"/>
    </source>
</evidence>
<feature type="transmembrane region" description="Helical" evidence="7">
    <location>
        <begin position="627"/>
        <end position="645"/>
    </location>
</feature>
<evidence type="ECO:0000313" key="9">
    <source>
        <dbReference type="Proteomes" id="UP000006753"/>
    </source>
</evidence>
<feature type="region of interest" description="Disordered" evidence="6">
    <location>
        <begin position="403"/>
        <end position="453"/>
    </location>
</feature>
<evidence type="ECO:0000256" key="3">
    <source>
        <dbReference type="ARBA" id="ARBA00022692"/>
    </source>
</evidence>
<evidence type="ECO:0000256" key="4">
    <source>
        <dbReference type="ARBA" id="ARBA00022989"/>
    </source>
</evidence>
<dbReference type="Pfam" id="PF01988">
    <property type="entry name" value="VIT1"/>
    <property type="match status" value="1"/>
</dbReference>
<evidence type="ECO:0000256" key="6">
    <source>
        <dbReference type="SAM" id="MobiDB-lite"/>
    </source>
</evidence>
<dbReference type="Proteomes" id="UP000006753">
    <property type="component" value="Unassembled WGS sequence"/>
</dbReference>
<accession>K1WEC8</accession>
<dbReference type="EMBL" id="JH921440">
    <property type="protein sequence ID" value="EKD15780.1"/>
    <property type="molecule type" value="Genomic_DNA"/>
</dbReference>
<feature type="transmembrane region" description="Helical" evidence="7">
    <location>
        <begin position="594"/>
        <end position="620"/>
    </location>
</feature>